<evidence type="ECO:0008006" key="2">
    <source>
        <dbReference type="Google" id="ProtNLM"/>
    </source>
</evidence>
<name>A0A1B6DBX9_9HEMI</name>
<dbReference type="EMBL" id="GEDC01014183">
    <property type="protein sequence ID" value="JAS23115.1"/>
    <property type="molecule type" value="Transcribed_RNA"/>
</dbReference>
<dbReference type="AlphaFoldDB" id="A0A1B6DBX9"/>
<sequence>MYLVKQLIPSVCAAISGLSERKGTCIRNIFAYIQHVKDNAWVTQRAVNGAVQEAVNIGIVKETNEGKYRLKRQNLTKAQLQDIDRRNRNVVVVKIKDTDPLPCHPGRCRPTSITERNGYNKVREDRRETWGCACLRGSDKVGTERRHIFALKRNVKVSTFKPTNNSAVSRAVKNAVNMEFGQQHGEDKVKKGTLIKQLGKIEQINKEGIKKRSDKCRGVKTQHNYLEKPTSNNEGGTFTPCDLKQTKEKDIERKKRIGKQKCNFKPTLNSDVRKAVKTAIRMGYLDKNKEGKYKLNEGALTKHQHKELDRINKDIVLIRKIEGCGTVQTPTGVRTCESRLEITKFRSGDTRRLTELVNTKKNCKKKSVKQSCNFKPVNREAITKAIQMGLKRNRGECNLTEGPMTKQKLKEAKVNNDLVVIKHFERFGNVIPRNARKCQPKVEIQKFSSAALRRLKEMESKIKDMSAINRRNTRIVCHK</sequence>
<organism evidence="1">
    <name type="scientific">Clastoptera arizonana</name>
    <name type="common">Arizona spittle bug</name>
    <dbReference type="NCBI Taxonomy" id="38151"/>
    <lineage>
        <taxon>Eukaryota</taxon>
        <taxon>Metazoa</taxon>
        <taxon>Ecdysozoa</taxon>
        <taxon>Arthropoda</taxon>
        <taxon>Hexapoda</taxon>
        <taxon>Insecta</taxon>
        <taxon>Pterygota</taxon>
        <taxon>Neoptera</taxon>
        <taxon>Paraneoptera</taxon>
        <taxon>Hemiptera</taxon>
        <taxon>Auchenorrhyncha</taxon>
        <taxon>Cercopoidea</taxon>
        <taxon>Clastopteridae</taxon>
        <taxon>Clastoptera</taxon>
    </lineage>
</organism>
<accession>A0A1B6DBX9</accession>
<reference evidence="1" key="1">
    <citation type="submission" date="2015-12" db="EMBL/GenBank/DDBJ databases">
        <title>De novo transcriptome assembly of four potential Pierce s Disease insect vectors from Arizona vineyards.</title>
        <authorList>
            <person name="Tassone E.E."/>
        </authorList>
    </citation>
    <scope>NUCLEOTIDE SEQUENCE</scope>
</reference>
<evidence type="ECO:0000313" key="1">
    <source>
        <dbReference type="EMBL" id="JAS23115.1"/>
    </source>
</evidence>
<proteinExistence type="predicted"/>
<gene>
    <name evidence="1" type="ORF">g.12561</name>
</gene>
<protein>
    <recommendedName>
        <fullName evidence="2">H15 domain-containing protein</fullName>
    </recommendedName>
</protein>